<comment type="similarity">
    <text evidence="2 7">Belongs to the NSE4 family.</text>
</comment>
<dbReference type="PANTHER" id="PTHR16140">
    <property type="entry name" value="NON-STRUCTURAL MAINTENANCE OF CHROMOSOMES ELEMENT 4"/>
    <property type="match status" value="1"/>
</dbReference>
<accession>A0A1E5RQW8</accession>
<dbReference type="InterPro" id="IPR014854">
    <property type="entry name" value="Nse4_C"/>
</dbReference>
<dbReference type="GO" id="GO:0030915">
    <property type="term" value="C:Smc5-Smc6 complex"/>
    <property type="evidence" value="ECO:0007669"/>
    <property type="project" value="UniProtKB-UniRule"/>
</dbReference>
<dbReference type="AlphaFoldDB" id="A0A1E5RQW8"/>
<evidence type="ECO:0000256" key="3">
    <source>
        <dbReference type="ARBA" id="ARBA00022763"/>
    </source>
</evidence>
<evidence type="ECO:0000256" key="6">
    <source>
        <dbReference type="ARBA" id="ARBA00023242"/>
    </source>
</evidence>
<keyword evidence="3 7" id="KW-0227">DNA damage</keyword>
<comment type="function">
    <text evidence="7">Component of the SMC5-SMC6 complex, that promotes sister chromatid alignment after DNA damage and facilitates double-stranded DNA breaks (DSBs) repair via homologous recombination between sister chromatids.</text>
</comment>
<evidence type="ECO:0000256" key="5">
    <source>
        <dbReference type="ARBA" id="ARBA00023204"/>
    </source>
</evidence>
<keyword evidence="10" id="KW-1185">Reference proteome</keyword>
<dbReference type="Pfam" id="PF08743">
    <property type="entry name" value="Nse4_C"/>
    <property type="match status" value="1"/>
</dbReference>
<organism evidence="9 10">
    <name type="scientific">Hanseniaspora uvarum</name>
    <name type="common">Yeast</name>
    <name type="synonym">Kloeckera apiculata</name>
    <dbReference type="NCBI Taxonomy" id="29833"/>
    <lineage>
        <taxon>Eukaryota</taxon>
        <taxon>Fungi</taxon>
        <taxon>Dikarya</taxon>
        <taxon>Ascomycota</taxon>
        <taxon>Saccharomycotina</taxon>
        <taxon>Saccharomycetes</taxon>
        <taxon>Saccharomycodales</taxon>
        <taxon>Saccharomycodaceae</taxon>
        <taxon>Hanseniaspora</taxon>
    </lineage>
</organism>
<evidence type="ECO:0000256" key="7">
    <source>
        <dbReference type="RuleBase" id="RU365071"/>
    </source>
</evidence>
<dbReference type="GO" id="GO:0005634">
    <property type="term" value="C:nucleus"/>
    <property type="evidence" value="ECO:0007669"/>
    <property type="project" value="UniProtKB-SubCell"/>
</dbReference>
<comment type="subcellular location">
    <subcellularLocation>
        <location evidence="1 7">Nucleus</location>
    </subcellularLocation>
</comment>
<name>A0A1E5RQW8_HANUV</name>
<dbReference type="EMBL" id="LPNN01000004">
    <property type="protein sequence ID" value="OEJ89289.1"/>
    <property type="molecule type" value="Genomic_DNA"/>
</dbReference>
<dbReference type="InterPro" id="IPR027786">
    <property type="entry name" value="Nse4/EID"/>
</dbReference>
<gene>
    <name evidence="9" type="ORF">AWRI3580_g1878</name>
</gene>
<dbReference type="GO" id="GO:0006281">
    <property type="term" value="P:DNA repair"/>
    <property type="evidence" value="ECO:0007669"/>
    <property type="project" value="UniProtKB-UniRule"/>
</dbReference>
<keyword evidence="5 7" id="KW-0234">DNA repair</keyword>
<protein>
    <recommendedName>
        <fullName evidence="7">Non-structural maintenance of chromosomes element 4</fullName>
    </recommendedName>
</protein>
<dbReference type="GO" id="GO:0006310">
    <property type="term" value="P:DNA recombination"/>
    <property type="evidence" value="ECO:0007669"/>
    <property type="project" value="UniProtKB-UniRule"/>
</dbReference>
<dbReference type="OrthoDB" id="361242at2759"/>
<comment type="subunit">
    <text evidence="7">Component of the SMC5-SMC6 complex.</text>
</comment>
<feature type="domain" description="Non-structural maintenance of chromosome element 4 C-terminal" evidence="8">
    <location>
        <begin position="260"/>
        <end position="346"/>
    </location>
</feature>
<evidence type="ECO:0000256" key="4">
    <source>
        <dbReference type="ARBA" id="ARBA00023172"/>
    </source>
</evidence>
<reference evidence="10" key="1">
    <citation type="journal article" date="2016" name="Genome Announc.">
        <title>Genome sequences of three species of Hanseniaspora isolated from spontaneous wine fermentations.</title>
        <authorList>
            <person name="Sternes P.R."/>
            <person name="Lee D."/>
            <person name="Kutyna D.R."/>
            <person name="Borneman A.R."/>
        </authorList>
    </citation>
    <scope>NUCLEOTIDE SEQUENCE [LARGE SCALE GENOMIC DNA]</scope>
    <source>
        <strain evidence="10">AWRI3580</strain>
    </source>
</reference>
<dbReference type="VEuPathDB" id="FungiDB:AWRI3580_g1878"/>
<evidence type="ECO:0000313" key="9">
    <source>
        <dbReference type="EMBL" id="OEJ89289.1"/>
    </source>
</evidence>
<evidence type="ECO:0000313" key="10">
    <source>
        <dbReference type="Proteomes" id="UP000095358"/>
    </source>
</evidence>
<evidence type="ECO:0000256" key="2">
    <source>
        <dbReference type="ARBA" id="ARBA00008997"/>
    </source>
</evidence>
<evidence type="ECO:0000256" key="1">
    <source>
        <dbReference type="ARBA" id="ARBA00004123"/>
    </source>
</evidence>
<sequence>MTVSSKRKGESKSLKEKPKFKYTLNRHFSDTVNELKSLRNDIIINDEDLRKAELNNNISNTKIKSSLVKMDKLEEVSMKFQDKMTTGKKAARTGLGAKSEFFKEEAATFNKIVKDFNNEMTQFSHGTINEQYQPTLLLNDMVKFMANFNENKVNQNETTNKLSIREDLKVEESSMLMRFGAFYRSWTKKPTMNLHISQISNLSLKTKKRVEAKQQRQQVSKTITRAKEISKEDLANTEEETSHRIQQISRILSKNKGEPFNLYRICIDPKSYSKTVENLFHVSFLVKSGFMRLFEKDGWPYLVLLEDEEKNDLKKSKKPLTHVTVSMSIDTYHKLTNYLNIDKPFLID</sequence>
<keyword evidence="4 7" id="KW-0233">DNA recombination</keyword>
<keyword evidence="6 7" id="KW-0539">Nucleus</keyword>
<comment type="caution">
    <text evidence="9">The sequence shown here is derived from an EMBL/GenBank/DDBJ whole genome shotgun (WGS) entry which is preliminary data.</text>
</comment>
<dbReference type="STRING" id="29833.A0A1E5RQW8"/>
<dbReference type="PANTHER" id="PTHR16140:SF0">
    <property type="entry name" value="NON-STRUCTURAL MAINTENANCE OF CHROMOSOMES ELEMENT 4"/>
    <property type="match status" value="1"/>
</dbReference>
<proteinExistence type="inferred from homology"/>
<dbReference type="Proteomes" id="UP000095358">
    <property type="component" value="Unassembled WGS sequence"/>
</dbReference>
<evidence type="ECO:0000259" key="8">
    <source>
        <dbReference type="Pfam" id="PF08743"/>
    </source>
</evidence>